<accession>A0A5P1E557</accession>
<evidence type="ECO:0000256" key="2">
    <source>
        <dbReference type="ARBA" id="ARBA00022723"/>
    </source>
</evidence>
<evidence type="ECO:0000256" key="3">
    <source>
        <dbReference type="ARBA" id="ARBA00023004"/>
    </source>
</evidence>
<keyword evidence="5" id="KW-1185">Reference proteome</keyword>
<dbReference type="GO" id="GO:0004497">
    <property type="term" value="F:monooxygenase activity"/>
    <property type="evidence" value="ECO:0007669"/>
    <property type="project" value="InterPro"/>
</dbReference>
<dbReference type="PANTHER" id="PTHR47955">
    <property type="entry name" value="CYTOCHROME P450 FAMILY 71 PROTEIN"/>
    <property type="match status" value="1"/>
</dbReference>
<dbReference type="GO" id="GO:0005506">
    <property type="term" value="F:iron ion binding"/>
    <property type="evidence" value="ECO:0007669"/>
    <property type="project" value="InterPro"/>
</dbReference>
<sequence length="118" mass="13329">MEHVDRLLQSIAADSSNRLPEVLEEAQRLFAGFDVGEFFPELGWVNSVTGLRRRLEKNLEDLRVVCDEIIREHEERGEEGKGEDFVDVLLRVQRSGGLEVPLTADNLKAVVLFFFSGG</sequence>
<evidence type="ECO:0000313" key="4">
    <source>
        <dbReference type="EMBL" id="ONK57599.1"/>
    </source>
</evidence>
<proteinExistence type="inferred from homology"/>
<dbReference type="Gramene" id="ONK57599">
    <property type="protein sequence ID" value="ONK57599"/>
    <property type="gene ID" value="A4U43_C09F2140"/>
</dbReference>
<dbReference type="InterPro" id="IPR036396">
    <property type="entry name" value="Cyt_P450_sf"/>
</dbReference>
<dbReference type="Gene3D" id="1.10.630.10">
    <property type="entry name" value="Cytochrome P450"/>
    <property type="match status" value="1"/>
</dbReference>
<gene>
    <name evidence="4" type="ORF">A4U43_C09F2140</name>
</gene>
<dbReference type="AlphaFoldDB" id="A0A5P1E557"/>
<evidence type="ECO:0000256" key="1">
    <source>
        <dbReference type="ARBA" id="ARBA00010617"/>
    </source>
</evidence>
<dbReference type="GO" id="GO:0020037">
    <property type="term" value="F:heme binding"/>
    <property type="evidence" value="ECO:0007669"/>
    <property type="project" value="InterPro"/>
</dbReference>
<dbReference type="OMA" id="HGRTFME"/>
<dbReference type="PANTHER" id="PTHR47955:SF11">
    <property type="entry name" value="4-HYDROXYPHENYLACETALDEHYDE OXIME MONOOXYGENASE"/>
    <property type="match status" value="1"/>
</dbReference>
<keyword evidence="2" id="KW-0479">Metal-binding</keyword>
<comment type="similarity">
    <text evidence="1">Belongs to the cytochrome P450 family.</text>
</comment>
<protein>
    <submittedName>
        <fullName evidence="4">Uncharacterized protein</fullName>
    </submittedName>
</protein>
<dbReference type="EMBL" id="CM007389">
    <property type="protein sequence ID" value="ONK57599.1"/>
    <property type="molecule type" value="Genomic_DNA"/>
</dbReference>
<keyword evidence="3" id="KW-0408">Iron</keyword>
<organism evidence="4 5">
    <name type="scientific">Asparagus officinalis</name>
    <name type="common">Garden asparagus</name>
    <dbReference type="NCBI Taxonomy" id="4686"/>
    <lineage>
        <taxon>Eukaryota</taxon>
        <taxon>Viridiplantae</taxon>
        <taxon>Streptophyta</taxon>
        <taxon>Embryophyta</taxon>
        <taxon>Tracheophyta</taxon>
        <taxon>Spermatophyta</taxon>
        <taxon>Magnoliopsida</taxon>
        <taxon>Liliopsida</taxon>
        <taxon>Asparagales</taxon>
        <taxon>Asparagaceae</taxon>
        <taxon>Asparagoideae</taxon>
        <taxon>Asparagus</taxon>
    </lineage>
</organism>
<dbReference type="GO" id="GO:0016705">
    <property type="term" value="F:oxidoreductase activity, acting on paired donors, with incorporation or reduction of molecular oxygen"/>
    <property type="evidence" value="ECO:0007669"/>
    <property type="project" value="InterPro"/>
</dbReference>
<dbReference type="SUPFAM" id="SSF48264">
    <property type="entry name" value="Cytochrome P450"/>
    <property type="match status" value="1"/>
</dbReference>
<dbReference type="Proteomes" id="UP000243459">
    <property type="component" value="Chromosome 9"/>
</dbReference>
<evidence type="ECO:0000313" key="5">
    <source>
        <dbReference type="Proteomes" id="UP000243459"/>
    </source>
</evidence>
<name>A0A5P1E557_ASPOF</name>
<reference evidence="5" key="1">
    <citation type="journal article" date="2017" name="Nat. Commun.">
        <title>The asparagus genome sheds light on the origin and evolution of a young Y chromosome.</title>
        <authorList>
            <person name="Harkess A."/>
            <person name="Zhou J."/>
            <person name="Xu C."/>
            <person name="Bowers J.E."/>
            <person name="Van der Hulst R."/>
            <person name="Ayyampalayam S."/>
            <person name="Mercati F."/>
            <person name="Riccardi P."/>
            <person name="McKain M.R."/>
            <person name="Kakrana A."/>
            <person name="Tang H."/>
            <person name="Ray J."/>
            <person name="Groenendijk J."/>
            <person name="Arikit S."/>
            <person name="Mathioni S.M."/>
            <person name="Nakano M."/>
            <person name="Shan H."/>
            <person name="Telgmann-Rauber A."/>
            <person name="Kanno A."/>
            <person name="Yue Z."/>
            <person name="Chen H."/>
            <person name="Li W."/>
            <person name="Chen Y."/>
            <person name="Xu X."/>
            <person name="Zhang Y."/>
            <person name="Luo S."/>
            <person name="Chen H."/>
            <person name="Gao J."/>
            <person name="Mao Z."/>
            <person name="Pires J.C."/>
            <person name="Luo M."/>
            <person name="Kudrna D."/>
            <person name="Wing R.A."/>
            <person name="Meyers B.C."/>
            <person name="Yi K."/>
            <person name="Kong H."/>
            <person name="Lavrijsen P."/>
            <person name="Sunseri F."/>
            <person name="Falavigna A."/>
            <person name="Ye Y."/>
            <person name="Leebens-Mack J.H."/>
            <person name="Chen G."/>
        </authorList>
    </citation>
    <scope>NUCLEOTIDE SEQUENCE [LARGE SCALE GENOMIC DNA]</scope>
    <source>
        <strain evidence="5">cv. DH0086</strain>
    </source>
</reference>